<gene>
    <name evidence="2" type="ORF">GA0061103_0495</name>
</gene>
<name>A0A1C3XA66_9HYPH</name>
<dbReference type="STRING" id="410764.GA0061103_0495"/>
<evidence type="ECO:0000313" key="2">
    <source>
        <dbReference type="EMBL" id="SCB49026.1"/>
    </source>
</evidence>
<dbReference type="RefSeq" id="WP_141694494.1">
    <property type="nucleotide sequence ID" value="NZ_FMAG01000013.1"/>
</dbReference>
<dbReference type="EMBL" id="FMAG01000013">
    <property type="protein sequence ID" value="SCB49026.1"/>
    <property type="molecule type" value="Genomic_DNA"/>
</dbReference>
<organism evidence="2 3">
    <name type="scientific">Rhizobium multihospitium</name>
    <dbReference type="NCBI Taxonomy" id="410764"/>
    <lineage>
        <taxon>Bacteria</taxon>
        <taxon>Pseudomonadati</taxon>
        <taxon>Pseudomonadota</taxon>
        <taxon>Alphaproteobacteria</taxon>
        <taxon>Hyphomicrobiales</taxon>
        <taxon>Rhizobiaceae</taxon>
        <taxon>Rhizobium/Agrobacterium group</taxon>
        <taxon>Rhizobium</taxon>
    </lineage>
</organism>
<accession>A0A1C3XA66</accession>
<dbReference type="Proteomes" id="UP000199101">
    <property type="component" value="Unassembled WGS sequence"/>
</dbReference>
<evidence type="ECO:0000259" key="1">
    <source>
        <dbReference type="Pfam" id="PF07791"/>
    </source>
</evidence>
<dbReference type="InterPro" id="IPR012433">
    <property type="entry name" value="Imm11"/>
</dbReference>
<keyword evidence="3" id="KW-1185">Reference proteome</keyword>
<dbReference type="Pfam" id="PF07791">
    <property type="entry name" value="Imm11"/>
    <property type="match status" value="1"/>
</dbReference>
<protein>
    <recommendedName>
        <fullName evidence="1">Immunity MXAN-0049 protein domain-containing protein</fullName>
    </recommendedName>
</protein>
<dbReference type="AlphaFoldDB" id="A0A1C3XA66"/>
<proteinExistence type="predicted"/>
<reference evidence="3" key="1">
    <citation type="submission" date="2016-08" db="EMBL/GenBank/DDBJ databases">
        <authorList>
            <person name="Varghese N."/>
            <person name="Submissions Spin"/>
        </authorList>
    </citation>
    <scope>NUCLEOTIDE SEQUENCE [LARGE SCALE GENOMIC DNA]</scope>
    <source>
        <strain evidence="3">HAMBI 2975</strain>
    </source>
</reference>
<feature type="domain" description="Immunity MXAN-0049 protein" evidence="1">
    <location>
        <begin position="38"/>
        <end position="177"/>
    </location>
</feature>
<sequence length="182" mass="20890">MTAEFDIFRISHPEPSKVSFPIGVATSRATEYSDTFYFEKFEKQFSYPFKNFDLKGGQFSDFMPSDVAHFLCSDRFRALIDENWGAEDRYEWFTVDVHNAADVRPYHVLHILRDPDILDVERSKFAGPSLVVPAFKNLLGRNIFSPPNYAGEVVFVRDSVKRRFASAKLSGVEFRKVRAGAD</sequence>
<evidence type="ECO:0000313" key="3">
    <source>
        <dbReference type="Proteomes" id="UP000199101"/>
    </source>
</evidence>